<reference evidence="2 3" key="1">
    <citation type="submission" date="2024-01" db="EMBL/GenBank/DDBJ databases">
        <title>A draft genome for the cacao thread blight pathogen Marasmiellus scandens.</title>
        <authorList>
            <person name="Baruah I.K."/>
            <person name="Leung J."/>
            <person name="Bukari Y."/>
            <person name="Amoako-Attah I."/>
            <person name="Meinhardt L.W."/>
            <person name="Bailey B.A."/>
            <person name="Cohen S.P."/>
        </authorList>
    </citation>
    <scope>NUCLEOTIDE SEQUENCE [LARGE SCALE GENOMIC DNA]</scope>
    <source>
        <strain evidence="2 3">GH-19</strain>
    </source>
</reference>
<feature type="compositionally biased region" description="Basic and acidic residues" evidence="1">
    <location>
        <begin position="35"/>
        <end position="46"/>
    </location>
</feature>
<accession>A0ABR1IUZ7</accession>
<dbReference type="EMBL" id="JBANRG010000076">
    <property type="protein sequence ID" value="KAK7438875.1"/>
    <property type="molecule type" value="Genomic_DNA"/>
</dbReference>
<feature type="compositionally biased region" description="Acidic residues" evidence="1">
    <location>
        <begin position="75"/>
        <end position="84"/>
    </location>
</feature>
<comment type="caution">
    <text evidence="2">The sequence shown here is derived from an EMBL/GenBank/DDBJ whole genome shotgun (WGS) entry which is preliminary data.</text>
</comment>
<evidence type="ECO:0000256" key="1">
    <source>
        <dbReference type="SAM" id="MobiDB-lite"/>
    </source>
</evidence>
<keyword evidence="3" id="KW-1185">Reference proteome</keyword>
<feature type="compositionally biased region" description="Acidic residues" evidence="1">
    <location>
        <begin position="48"/>
        <end position="59"/>
    </location>
</feature>
<sequence length="622" mass="71896">MALTAAIRNDNGQDRVIVPGFLEEIPEQSEPSESSEPKPEPERSGFFDDADIEYVDSDDKELGNLIVKTPSETSSESESEEEEIGSNMTSGQVLRPITGELVNSEDDEPVQDTNESWGYPLCETPAPDWGDCVSNADDMIDHDNSYVPEWKRSCERSRNSWPGAFGIDAKIIENNWEWKGLEQYNDLATKLHYISEWVGPVRFRTKSLRAAQKTEYEFYPINAYQEWEPFTVNLDHIDPSHLWKAYWKIKHYSKEQIEEMRCTDEFWDYVEAVFEGLNISFEDYMIDLEHAKIADLVEKGEVKPNFEDPQTWGPQVPASAWFTPSPPPSGYTHDEWDDEPFRSDPEWVGKYNGVYYGPMTADKEECMRWDDGLFCDRFAYWIRQPYSDYFHCAYMAARKCQPVPTPPIMPGEFFPTNEDGSAVEPPKFTPIDHKREWVPFNWQQPSYKVDPAVTTAIKEINEEIEQALSECSSTKSDVPKTYTDAVETLPEHHYSDDDTFVVLEDKTKDNEKKRRTFKRNAQKARAAERQKSFDKTNKLWALTVDKINGEGAWEEFQKNEERIAQESLSGSCRPTGPSEQKRLFRPKRVPESWNEYAEVEDGLDHLLGPVEDSYELEELTGM</sequence>
<protein>
    <submittedName>
        <fullName evidence="2">Uncharacterized protein</fullName>
    </submittedName>
</protein>
<dbReference type="Proteomes" id="UP001498398">
    <property type="component" value="Unassembled WGS sequence"/>
</dbReference>
<gene>
    <name evidence="2" type="ORF">VKT23_017802</name>
</gene>
<feature type="region of interest" description="Disordered" evidence="1">
    <location>
        <begin position="1"/>
        <end position="94"/>
    </location>
</feature>
<proteinExistence type="predicted"/>
<organism evidence="2 3">
    <name type="scientific">Marasmiellus scandens</name>
    <dbReference type="NCBI Taxonomy" id="2682957"/>
    <lineage>
        <taxon>Eukaryota</taxon>
        <taxon>Fungi</taxon>
        <taxon>Dikarya</taxon>
        <taxon>Basidiomycota</taxon>
        <taxon>Agaricomycotina</taxon>
        <taxon>Agaricomycetes</taxon>
        <taxon>Agaricomycetidae</taxon>
        <taxon>Agaricales</taxon>
        <taxon>Marasmiineae</taxon>
        <taxon>Omphalotaceae</taxon>
        <taxon>Marasmiellus</taxon>
    </lineage>
</organism>
<evidence type="ECO:0000313" key="2">
    <source>
        <dbReference type="EMBL" id="KAK7438875.1"/>
    </source>
</evidence>
<evidence type="ECO:0000313" key="3">
    <source>
        <dbReference type="Proteomes" id="UP001498398"/>
    </source>
</evidence>
<name>A0ABR1IUZ7_9AGAR</name>